<dbReference type="InterPro" id="IPR036583">
    <property type="entry name" value="23S_rRNA_IVS_sf"/>
</dbReference>
<gene>
    <name evidence="1" type="ORF">ACFSW8_03025</name>
</gene>
<organism evidence="1 2">
    <name type="scientific">Rubritalea tangerina</name>
    <dbReference type="NCBI Taxonomy" id="430798"/>
    <lineage>
        <taxon>Bacteria</taxon>
        <taxon>Pseudomonadati</taxon>
        <taxon>Verrucomicrobiota</taxon>
        <taxon>Verrucomicrobiia</taxon>
        <taxon>Verrucomicrobiales</taxon>
        <taxon>Rubritaleaceae</taxon>
        <taxon>Rubritalea</taxon>
    </lineage>
</organism>
<comment type="caution">
    <text evidence="1">The sequence shown here is derived from an EMBL/GenBank/DDBJ whole genome shotgun (WGS) entry which is preliminary data.</text>
</comment>
<name>A0ABW4Z8C5_9BACT</name>
<dbReference type="NCBIfam" id="TIGR02436">
    <property type="entry name" value="four helix bundle protein"/>
    <property type="match status" value="1"/>
</dbReference>
<dbReference type="Proteomes" id="UP001597389">
    <property type="component" value="Unassembled WGS sequence"/>
</dbReference>
<dbReference type="Pfam" id="PF05635">
    <property type="entry name" value="23S_rRNA_IVP"/>
    <property type="match status" value="1"/>
</dbReference>
<dbReference type="PANTHER" id="PTHR38471:SF2">
    <property type="entry name" value="FOUR HELIX BUNDLE PROTEIN"/>
    <property type="match status" value="1"/>
</dbReference>
<dbReference type="PANTHER" id="PTHR38471">
    <property type="entry name" value="FOUR HELIX BUNDLE PROTEIN"/>
    <property type="match status" value="1"/>
</dbReference>
<accession>A0ABW4Z8C5</accession>
<keyword evidence="2" id="KW-1185">Reference proteome</keyword>
<evidence type="ECO:0000313" key="1">
    <source>
        <dbReference type="EMBL" id="MFD2157867.1"/>
    </source>
</evidence>
<proteinExistence type="predicted"/>
<sequence length="119" mass="13370">MDTPELKHRTFQFSLRILNLIKALPQGAGMFRLGDQIFGSATSIGANYRSALKAKSKKDFIHKIATVVEEADETCYWLELIIHGEILPKEKVQDLLNEAHELTAIFASTLKTARQNLNS</sequence>
<dbReference type="InterPro" id="IPR012657">
    <property type="entry name" value="23S_rRNA-intervening_sequence"/>
</dbReference>
<dbReference type="SUPFAM" id="SSF158446">
    <property type="entry name" value="IVS-encoded protein-like"/>
    <property type="match status" value="1"/>
</dbReference>
<dbReference type="PIRSF" id="PIRSF035652">
    <property type="entry name" value="CHP02436"/>
    <property type="match status" value="1"/>
</dbReference>
<dbReference type="Gene3D" id="1.20.1440.60">
    <property type="entry name" value="23S rRNA-intervening sequence"/>
    <property type="match status" value="1"/>
</dbReference>
<dbReference type="EMBL" id="JBHUJB010000014">
    <property type="protein sequence ID" value="MFD2157867.1"/>
    <property type="molecule type" value="Genomic_DNA"/>
</dbReference>
<reference evidence="2" key="1">
    <citation type="journal article" date="2019" name="Int. J. Syst. Evol. Microbiol.">
        <title>The Global Catalogue of Microorganisms (GCM) 10K type strain sequencing project: providing services to taxonomists for standard genome sequencing and annotation.</title>
        <authorList>
            <consortium name="The Broad Institute Genomics Platform"/>
            <consortium name="The Broad Institute Genome Sequencing Center for Infectious Disease"/>
            <person name="Wu L."/>
            <person name="Ma J."/>
        </authorList>
    </citation>
    <scope>NUCLEOTIDE SEQUENCE [LARGE SCALE GENOMIC DNA]</scope>
    <source>
        <strain evidence="2">CCUG 57942</strain>
    </source>
</reference>
<protein>
    <submittedName>
        <fullName evidence="1">Four helix bundle protein</fullName>
    </submittedName>
</protein>
<evidence type="ECO:0000313" key="2">
    <source>
        <dbReference type="Proteomes" id="UP001597389"/>
    </source>
</evidence>